<evidence type="ECO:0000313" key="2">
    <source>
        <dbReference type="EMBL" id="VFK47746.1"/>
    </source>
</evidence>
<feature type="chain" id="PRO_5019314597" description="Lipoprotein" evidence="1">
    <location>
        <begin position="20"/>
        <end position="250"/>
    </location>
</feature>
<keyword evidence="1" id="KW-0732">Signal</keyword>
<dbReference type="AlphaFoldDB" id="A0A450Z1R8"/>
<gene>
    <name evidence="2" type="ORF">BECKTC1821D_GA0114238_10511</name>
</gene>
<name>A0A450Z1R8_9GAMM</name>
<accession>A0A450Z1R8</accession>
<evidence type="ECO:0000256" key="1">
    <source>
        <dbReference type="SAM" id="SignalP"/>
    </source>
</evidence>
<proteinExistence type="predicted"/>
<evidence type="ECO:0008006" key="3">
    <source>
        <dbReference type="Google" id="ProtNLM"/>
    </source>
</evidence>
<reference evidence="2" key="1">
    <citation type="submission" date="2019-02" db="EMBL/GenBank/DDBJ databases">
        <authorList>
            <person name="Gruber-Vodicka R. H."/>
            <person name="Seah K. B. B."/>
        </authorList>
    </citation>
    <scope>NUCLEOTIDE SEQUENCE</scope>
    <source>
        <strain evidence="2">BECK_BZ123</strain>
    </source>
</reference>
<dbReference type="EMBL" id="CAADFS010000051">
    <property type="protein sequence ID" value="VFK47746.1"/>
    <property type="molecule type" value="Genomic_DNA"/>
</dbReference>
<dbReference type="PROSITE" id="PS51257">
    <property type="entry name" value="PROKAR_LIPOPROTEIN"/>
    <property type="match status" value="1"/>
</dbReference>
<feature type="signal peptide" evidence="1">
    <location>
        <begin position="1"/>
        <end position="19"/>
    </location>
</feature>
<protein>
    <recommendedName>
        <fullName evidence="3">Lipoprotein</fullName>
    </recommendedName>
</protein>
<organism evidence="2">
    <name type="scientific">Candidatus Kentrum sp. TC</name>
    <dbReference type="NCBI Taxonomy" id="2126339"/>
    <lineage>
        <taxon>Bacteria</taxon>
        <taxon>Pseudomonadati</taxon>
        <taxon>Pseudomonadota</taxon>
        <taxon>Gammaproteobacteria</taxon>
        <taxon>Candidatus Kentrum</taxon>
    </lineage>
</organism>
<sequence>MKSRFWQSGLLYLCGGLLAGCASVSDIVPNTIKSDSQIALEKSGKIFGQVESEYKKSRDALSKLARSKQDGRMTADVAEYRRTLLDERKAYVSLLIAEARKREAKFSKTARKAGYFAMGTKSVGILSGIAAAVLVAASPANAATVAGLSALSSGTVAFQDTAVEIGLSTVVAEAQREALKGGIYKAYVADANGGDSLKDAPWEYLYSLAGNATQEKWNEEMMKLGKAIVTLEAAVRFARFEIKITGTAKD</sequence>